<accession>J0PVP1</accession>
<dbReference type="HOGENOM" id="CLU_161848_2_0_5"/>
<organism evidence="1 2">
    <name type="scientific">Bartonella birtlesii LL-WM9</name>
    <dbReference type="NCBI Taxonomy" id="1094552"/>
    <lineage>
        <taxon>Bacteria</taxon>
        <taxon>Pseudomonadati</taxon>
        <taxon>Pseudomonadota</taxon>
        <taxon>Alphaproteobacteria</taxon>
        <taxon>Hyphomicrobiales</taxon>
        <taxon>Bartonellaceae</taxon>
        <taxon>Bartonella</taxon>
    </lineage>
</organism>
<reference evidence="1 2" key="1">
    <citation type="submission" date="2012-03" db="EMBL/GenBank/DDBJ databases">
        <title>The Genome Sequence of Bartonella birtlesii LL-WM9.</title>
        <authorList>
            <consortium name="The Broad Institute Genome Sequencing Platform"/>
            <consortium name="The Broad Institute Genome Sequencing Center for Infectious Disease"/>
            <person name="Feldgarden M."/>
            <person name="Kirby J."/>
            <person name="Kosoy M."/>
            <person name="Birtles R."/>
            <person name="Probert W.S."/>
            <person name="Chiaraviglio L."/>
            <person name="Young S.K."/>
            <person name="Zeng Q."/>
            <person name="Gargeya S."/>
            <person name="Fitzgerald M."/>
            <person name="Haas B."/>
            <person name="Abouelleil A."/>
            <person name="Alvarado L."/>
            <person name="Arachchi H.M."/>
            <person name="Berlin A."/>
            <person name="Chapman S.B."/>
            <person name="Gearin G."/>
            <person name="Goldberg J."/>
            <person name="Griggs A."/>
            <person name="Gujja S."/>
            <person name="Hansen M."/>
            <person name="Heiman D."/>
            <person name="Howarth C."/>
            <person name="Larimer J."/>
            <person name="Lui A."/>
            <person name="MacDonald P.J.P."/>
            <person name="McCowen C."/>
            <person name="Montmayeur A."/>
            <person name="Murphy C."/>
            <person name="Neiman D."/>
            <person name="Pearson M."/>
            <person name="Priest M."/>
            <person name="Roberts A."/>
            <person name="Saif S."/>
            <person name="Shea T."/>
            <person name="Sisk P."/>
            <person name="Stolte C."/>
            <person name="Sykes S."/>
            <person name="Wortman J."/>
            <person name="Nusbaum C."/>
            <person name="Birren B."/>
        </authorList>
    </citation>
    <scope>NUCLEOTIDE SEQUENCE [LARGE SCALE GENOMIC DNA]</scope>
    <source>
        <strain evidence="1 2">LL-WM9</strain>
    </source>
</reference>
<dbReference type="PROSITE" id="PS51257">
    <property type="entry name" value="PROKAR_LIPOPROTEIN"/>
    <property type="match status" value="1"/>
</dbReference>
<comment type="caution">
    <text evidence="1">The sequence shown here is derived from an EMBL/GenBank/DDBJ whole genome shotgun (WGS) entry which is preliminary data.</text>
</comment>
<sequence length="91" mass="10511">MNKVIITALLLCTGFVAVGCKRDYSVEDFKKDKELMKEWQKKCTEMGLSSLVKSKNCQNVVQAGMELFREYYKNLAKELLDDHKEKNETGK</sequence>
<dbReference type="RefSeq" id="WP_006590418.1">
    <property type="nucleotide sequence ID" value="NZ_JH725079.1"/>
</dbReference>
<dbReference type="NCBIfam" id="NF033894">
    <property type="entry name" value="Eex_IncN"/>
    <property type="match status" value="1"/>
</dbReference>
<dbReference type="Proteomes" id="UP000008748">
    <property type="component" value="Unassembled WGS sequence"/>
</dbReference>
<dbReference type="EMBL" id="AIMC01000045">
    <property type="protein sequence ID" value="EJF74229.1"/>
    <property type="molecule type" value="Genomic_DNA"/>
</dbReference>
<evidence type="ECO:0000313" key="2">
    <source>
        <dbReference type="Proteomes" id="UP000008748"/>
    </source>
</evidence>
<evidence type="ECO:0008006" key="3">
    <source>
        <dbReference type="Google" id="ProtNLM"/>
    </source>
</evidence>
<gene>
    <name evidence="1" type="ORF">ME7_01505</name>
</gene>
<name>J0PVP1_9HYPH</name>
<dbReference type="PATRIC" id="fig|1094552.3.peg.1684"/>
<dbReference type="InterPro" id="IPR047937">
    <property type="entry name" value="Eex_IncN-like"/>
</dbReference>
<keyword evidence="2" id="KW-1185">Reference proteome</keyword>
<dbReference type="AlphaFoldDB" id="J0PVP1"/>
<proteinExistence type="predicted"/>
<evidence type="ECO:0000313" key="1">
    <source>
        <dbReference type="EMBL" id="EJF74229.1"/>
    </source>
</evidence>
<protein>
    <recommendedName>
        <fullName evidence="3">EexN family lipoprotein</fullName>
    </recommendedName>
</protein>